<proteinExistence type="predicted"/>
<dbReference type="AlphaFoldDB" id="A0AA46DZX5"/>
<evidence type="ECO:0000313" key="3">
    <source>
        <dbReference type="Proteomes" id="UP000294678"/>
    </source>
</evidence>
<keyword evidence="3" id="KW-1185">Reference proteome</keyword>
<sequence>MNIKNYIINNLVSAFIGICIGGFYLLVLLSKYIVLKYLLISLGLSSLIGIFIGNVAMIIFWLFKKNILKKLWIAYLIESIVVMLLTAIFSYLMGVRGIIYILIMSFIAMIFANTFSYIHYRYFAKLNKKLKEYQEKIS</sequence>
<feature type="transmembrane region" description="Helical" evidence="1">
    <location>
        <begin position="39"/>
        <end position="63"/>
    </location>
</feature>
<keyword evidence="1" id="KW-0472">Membrane</keyword>
<dbReference type="EMBL" id="SOBG01000002">
    <property type="protein sequence ID" value="TDT71943.1"/>
    <property type="molecule type" value="Genomic_DNA"/>
</dbReference>
<reference evidence="2 3" key="1">
    <citation type="submission" date="2019-03" db="EMBL/GenBank/DDBJ databases">
        <title>Genomic Encyclopedia of Type Strains, Phase IV (KMG-IV): sequencing the most valuable type-strain genomes for metagenomic binning, comparative biology and taxonomic classification.</title>
        <authorList>
            <person name="Goeker M."/>
        </authorList>
    </citation>
    <scope>NUCLEOTIDE SEQUENCE [LARGE SCALE GENOMIC DNA]</scope>
    <source>
        <strain evidence="2 3">DSM 100055</strain>
    </source>
</reference>
<evidence type="ECO:0008006" key="4">
    <source>
        <dbReference type="Google" id="ProtNLM"/>
    </source>
</evidence>
<gene>
    <name evidence="2" type="ORF">EV215_0635</name>
</gene>
<dbReference type="Proteomes" id="UP000294678">
    <property type="component" value="Unassembled WGS sequence"/>
</dbReference>
<feature type="transmembrane region" description="Helical" evidence="1">
    <location>
        <begin position="72"/>
        <end position="92"/>
    </location>
</feature>
<evidence type="ECO:0000256" key="1">
    <source>
        <dbReference type="SAM" id="Phobius"/>
    </source>
</evidence>
<protein>
    <recommendedName>
        <fullName evidence="4">DUF3021 family protein</fullName>
    </recommendedName>
</protein>
<organism evidence="2 3">
    <name type="scientific">Hypnocyclicus thermotrophus</name>
    <dbReference type="NCBI Taxonomy" id="1627895"/>
    <lineage>
        <taxon>Bacteria</taxon>
        <taxon>Fusobacteriati</taxon>
        <taxon>Fusobacteriota</taxon>
        <taxon>Fusobacteriia</taxon>
        <taxon>Fusobacteriales</taxon>
        <taxon>Fusobacteriaceae</taxon>
        <taxon>Hypnocyclicus</taxon>
    </lineage>
</organism>
<dbReference type="RefSeq" id="WP_134112534.1">
    <property type="nucleotide sequence ID" value="NZ_SOBG01000002.1"/>
</dbReference>
<keyword evidence="1" id="KW-0812">Transmembrane</keyword>
<keyword evidence="1" id="KW-1133">Transmembrane helix</keyword>
<accession>A0AA46DZX5</accession>
<feature type="transmembrane region" description="Helical" evidence="1">
    <location>
        <begin position="12"/>
        <end position="33"/>
    </location>
</feature>
<evidence type="ECO:0000313" key="2">
    <source>
        <dbReference type="EMBL" id="TDT71943.1"/>
    </source>
</evidence>
<feature type="transmembrane region" description="Helical" evidence="1">
    <location>
        <begin position="98"/>
        <end position="120"/>
    </location>
</feature>
<name>A0AA46DZX5_9FUSO</name>
<comment type="caution">
    <text evidence="2">The sequence shown here is derived from an EMBL/GenBank/DDBJ whole genome shotgun (WGS) entry which is preliminary data.</text>
</comment>